<dbReference type="RefSeq" id="WP_063356139.1">
    <property type="nucleotide sequence ID" value="NZ_AQHB01000049.1"/>
</dbReference>
<gene>
    <name evidence="2" type="ORF">N475_14485</name>
</gene>
<keyword evidence="3" id="KW-1185">Reference proteome</keyword>
<protein>
    <recommendedName>
        <fullName evidence="4">Outer membrane protein beta-barrel domain-containing protein</fullName>
    </recommendedName>
</protein>
<evidence type="ECO:0000256" key="1">
    <source>
        <dbReference type="SAM" id="SignalP"/>
    </source>
</evidence>
<dbReference type="EMBL" id="AUYB01000100">
    <property type="protein sequence ID" value="KZN39015.1"/>
    <property type="molecule type" value="Genomic_DNA"/>
</dbReference>
<sequence>MKKKLILAVIATLGFNVQAANLSKTYLEIGYSQTDLDEADYDATGYKAGAGYEFENGIYVGFNYKRQKDTLSIFLNETDVEFDENLLEAGYIIHESQNGRFAIGAQVGKMDIKADSNTTEFDLARVYTEYEHSFNKYLSGFAQVGYENYDASDVSKRDGARFGGGLKAHFGSSSISLEYFKGDDFDQSALMYRYSF</sequence>
<accession>A0A161ZYC3</accession>
<dbReference type="InterPro" id="IPR023614">
    <property type="entry name" value="Porin_dom_sf"/>
</dbReference>
<organism evidence="2 3">
    <name type="scientific">Pseudoalteromonas luteoviolacea DSM 6061</name>
    <dbReference type="NCBI Taxonomy" id="1365250"/>
    <lineage>
        <taxon>Bacteria</taxon>
        <taxon>Pseudomonadati</taxon>
        <taxon>Pseudomonadota</taxon>
        <taxon>Gammaproteobacteria</taxon>
        <taxon>Alteromonadales</taxon>
        <taxon>Pseudoalteromonadaceae</taxon>
        <taxon>Pseudoalteromonas</taxon>
    </lineage>
</organism>
<dbReference type="AlphaFoldDB" id="A0A161ZYC3"/>
<dbReference type="Gene3D" id="2.40.160.10">
    <property type="entry name" value="Porin"/>
    <property type="match status" value="1"/>
</dbReference>
<feature type="chain" id="PRO_5007830751" description="Outer membrane protein beta-barrel domain-containing protein" evidence="1">
    <location>
        <begin position="20"/>
        <end position="196"/>
    </location>
</feature>
<dbReference type="Proteomes" id="UP000076643">
    <property type="component" value="Unassembled WGS sequence"/>
</dbReference>
<keyword evidence="1" id="KW-0732">Signal</keyword>
<dbReference type="PATRIC" id="fig|1365250.3.peg.2125"/>
<evidence type="ECO:0008006" key="4">
    <source>
        <dbReference type="Google" id="ProtNLM"/>
    </source>
</evidence>
<reference evidence="2 3" key="1">
    <citation type="submission" date="2013-07" db="EMBL/GenBank/DDBJ databases">
        <title>Comparative Genomic and Metabolomic Analysis of Twelve Strains of Pseudoalteromonas luteoviolacea.</title>
        <authorList>
            <person name="Vynne N.G."/>
            <person name="Mansson M."/>
            <person name="Gram L."/>
        </authorList>
    </citation>
    <scope>NUCLEOTIDE SEQUENCE [LARGE SCALE GENOMIC DNA]</scope>
    <source>
        <strain evidence="2 3">DSM 6061</strain>
    </source>
</reference>
<proteinExistence type="predicted"/>
<dbReference type="SUPFAM" id="SSF56935">
    <property type="entry name" value="Porins"/>
    <property type="match status" value="1"/>
</dbReference>
<evidence type="ECO:0000313" key="3">
    <source>
        <dbReference type="Proteomes" id="UP000076643"/>
    </source>
</evidence>
<name>A0A161ZYC3_9GAMM</name>
<evidence type="ECO:0000313" key="2">
    <source>
        <dbReference type="EMBL" id="KZN39015.1"/>
    </source>
</evidence>
<feature type="signal peptide" evidence="1">
    <location>
        <begin position="1"/>
        <end position="19"/>
    </location>
</feature>
<comment type="caution">
    <text evidence="2">The sequence shown here is derived from an EMBL/GenBank/DDBJ whole genome shotgun (WGS) entry which is preliminary data.</text>
</comment>